<feature type="compositionally biased region" description="Acidic residues" evidence="1">
    <location>
        <begin position="54"/>
        <end position="69"/>
    </location>
</feature>
<evidence type="ECO:0000256" key="1">
    <source>
        <dbReference type="SAM" id="MobiDB-lite"/>
    </source>
</evidence>
<organism evidence="2 3">
    <name type="scientific">Stylosanthes scabra</name>
    <dbReference type="NCBI Taxonomy" id="79078"/>
    <lineage>
        <taxon>Eukaryota</taxon>
        <taxon>Viridiplantae</taxon>
        <taxon>Streptophyta</taxon>
        <taxon>Embryophyta</taxon>
        <taxon>Tracheophyta</taxon>
        <taxon>Spermatophyta</taxon>
        <taxon>Magnoliopsida</taxon>
        <taxon>eudicotyledons</taxon>
        <taxon>Gunneridae</taxon>
        <taxon>Pentapetalae</taxon>
        <taxon>rosids</taxon>
        <taxon>fabids</taxon>
        <taxon>Fabales</taxon>
        <taxon>Fabaceae</taxon>
        <taxon>Papilionoideae</taxon>
        <taxon>50 kb inversion clade</taxon>
        <taxon>dalbergioids sensu lato</taxon>
        <taxon>Dalbergieae</taxon>
        <taxon>Pterocarpus clade</taxon>
        <taxon>Stylosanthes</taxon>
    </lineage>
</organism>
<dbReference type="Proteomes" id="UP001341840">
    <property type="component" value="Unassembled WGS sequence"/>
</dbReference>
<keyword evidence="3" id="KW-1185">Reference proteome</keyword>
<feature type="non-terminal residue" evidence="2">
    <location>
        <position position="121"/>
    </location>
</feature>
<dbReference type="EMBL" id="JASCZI010151065">
    <property type="protein sequence ID" value="MED6168496.1"/>
    <property type="molecule type" value="Genomic_DNA"/>
</dbReference>
<gene>
    <name evidence="2" type="ORF">PIB30_012225</name>
</gene>
<feature type="region of interest" description="Disordered" evidence="1">
    <location>
        <begin position="1"/>
        <end position="121"/>
    </location>
</feature>
<feature type="compositionally biased region" description="Basic and acidic residues" evidence="1">
    <location>
        <begin position="70"/>
        <end position="100"/>
    </location>
</feature>
<protein>
    <submittedName>
        <fullName evidence="2">Uncharacterized protein</fullName>
    </submittedName>
</protein>
<reference evidence="2 3" key="1">
    <citation type="journal article" date="2023" name="Plants (Basel)">
        <title>Bridging the Gap: Combining Genomics and Transcriptomics Approaches to Understand Stylosanthes scabra, an Orphan Legume from the Brazilian Caatinga.</title>
        <authorList>
            <person name="Ferreira-Neto J.R.C."/>
            <person name="da Silva M.D."/>
            <person name="Binneck E."/>
            <person name="de Melo N.F."/>
            <person name="da Silva R.H."/>
            <person name="de Melo A.L.T.M."/>
            <person name="Pandolfi V."/>
            <person name="Bustamante F.O."/>
            <person name="Brasileiro-Vidal A.C."/>
            <person name="Benko-Iseppon A.M."/>
        </authorList>
    </citation>
    <scope>NUCLEOTIDE SEQUENCE [LARGE SCALE GENOMIC DNA]</scope>
    <source>
        <tissue evidence="2">Leaves</tissue>
    </source>
</reference>
<feature type="compositionally biased region" description="Polar residues" evidence="1">
    <location>
        <begin position="12"/>
        <end position="28"/>
    </location>
</feature>
<evidence type="ECO:0000313" key="3">
    <source>
        <dbReference type="Proteomes" id="UP001341840"/>
    </source>
</evidence>
<comment type="caution">
    <text evidence="2">The sequence shown here is derived from an EMBL/GenBank/DDBJ whole genome shotgun (WGS) entry which is preliminary data.</text>
</comment>
<evidence type="ECO:0000313" key="2">
    <source>
        <dbReference type="EMBL" id="MED6168496.1"/>
    </source>
</evidence>
<accession>A0ABU6V4C4</accession>
<sequence length="121" mass="13659">MEQQFGADDVSNEFSNKATSPFSSPSEAENTDNEEAEQQLYELLLEMTGSKSENDEDIGEILDFCEEFDSDYKEGESDKEGDTKDEWGKEAQNDEGKGLWEHNASCTVGDLRLGTHENDYR</sequence>
<proteinExistence type="predicted"/>
<name>A0ABU6V4C4_9FABA</name>